<reference evidence="2" key="1">
    <citation type="submission" date="2016-11" db="UniProtKB">
        <authorList>
            <consortium name="WormBaseParasite"/>
        </authorList>
    </citation>
    <scope>IDENTIFICATION</scope>
</reference>
<accession>A0A1I7XVM4</accession>
<dbReference type="WBParaSite" id="Hba_21427">
    <property type="protein sequence ID" value="Hba_21427"/>
    <property type="gene ID" value="Hba_21427"/>
</dbReference>
<sequence>MEVYNDTIVYFAPCFANDSLEVLYGLEVTAIGIIPTHENYQRFSIGFKSGVFEGQSIVATSLSSNQVLVLRLAWIAARSCWNVRLTPGKRWRYGTR</sequence>
<dbReference type="Proteomes" id="UP000095283">
    <property type="component" value="Unplaced"/>
</dbReference>
<name>A0A1I7XVM4_HETBA</name>
<dbReference type="AlphaFoldDB" id="A0A1I7XVM4"/>
<evidence type="ECO:0000313" key="2">
    <source>
        <dbReference type="WBParaSite" id="Hba_21427"/>
    </source>
</evidence>
<keyword evidence="1" id="KW-1185">Reference proteome</keyword>
<protein>
    <submittedName>
        <fullName evidence="2">Peptidase A1 domain-containing protein</fullName>
    </submittedName>
</protein>
<proteinExistence type="predicted"/>
<evidence type="ECO:0000313" key="1">
    <source>
        <dbReference type="Proteomes" id="UP000095283"/>
    </source>
</evidence>
<organism evidence="1 2">
    <name type="scientific">Heterorhabditis bacteriophora</name>
    <name type="common">Entomopathogenic nematode worm</name>
    <dbReference type="NCBI Taxonomy" id="37862"/>
    <lineage>
        <taxon>Eukaryota</taxon>
        <taxon>Metazoa</taxon>
        <taxon>Ecdysozoa</taxon>
        <taxon>Nematoda</taxon>
        <taxon>Chromadorea</taxon>
        <taxon>Rhabditida</taxon>
        <taxon>Rhabditina</taxon>
        <taxon>Rhabditomorpha</taxon>
        <taxon>Strongyloidea</taxon>
        <taxon>Heterorhabditidae</taxon>
        <taxon>Heterorhabditis</taxon>
    </lineage>
</organism>